<name>A0A7C8II04_9PLEO</name>
<dbReference type="OrthoDB" id="5392447at2759"/>
<accession>A0A7C8II04</accession>
<protein>
    <submittedName>
        <fullName evidence="1">Uncharacterized protein</fullName>
    </submittedName>
</protein>
<evidence type="ECO:0000313" key="1">
    <source>
        <dbReference type="EMBL" id="KAF2876873.1"/>
    </source>
</evidence>
<dbReference type="Pfam" id="PF12311">
    <property type="entry name" value="DUF3632"/>
    <property type="match status" value="1"/>
</dbReference>
<keyword evidence="2" id="KW-1185">Reference proteome</keyword>
<dbReference type="AlphaFoldDB" id="A0A7C8II04"/>
<sequence>MSDDWFQHQLTPYGDGNVEDGCHPEEAQALKDYLRQDTPASEAAWAITHPIVTSDDPGDDLPRLWGFLQDALVQLPTENIEPLLALLQAIENLPEPNFAGLDRRNRPGDRLWKGLGSFGHMWADHYMNGTWRDHVSTVGGAERVALREEHVRKAHVEARMVKGGIGGIPIDWGYETVVDVLEWTNLLLPTVLDFEVPAAAEWLVICGQRFRQGAEKGEDSYAFKPHITTRDEVAYRHVWGVESDQVMSWERMSLWEERLRGLQTEPGVVQEAATKALGAMRQGDAPS</sequence>
<gene>
    <name evidence="1" type="ORF">BDV95DRAFT_132446</name>
</gene>
<evidence type="ECO:0000313" key="2">
    <source>
        <dbReference type="Proteomes" id="UP000481861"/>
    </source>
</evidence>
<dbReference type="EMBL" id="JAADJZ010000002">
    <property type="protein sequence ID" value="KAF2876873.1"/>
    <property type="molecule type" value="Genomic_DNA"/>
</dbReference>
<reference evidence="1 2" key="1">
    <citation type="submission" date="2020-01" db="EMBL/GenBank/DDBJ databases">
        <authorList>
            <consortium name="DOE Joint Genome Institute"/>
            <person name="Haridas S."/>
            <person name="Albert R."/>
            <person name="Binder M."/>
            <person name="Bloem J."/>
            <person name="Labutti K."/>
            <person name="Salamov A."/>
            <person name="Andreopoulos B."/>
            <person name="Baker S.E."/>
            <person name="Barry K."/>
            <person name="Bills G."/>
            <person name="Bluhm B.H."/>
            <person name="Cannon C."/>
            <person name="Castanera R."/>
            <person name="Culley D.E."/>
            <person name="Daum C."/>
            <person name="Ezra D."/>
            <person name="Gonzalez J.B."/>
            <person name="Henrissat B."/>
            <person name="Kuo A."/>
            <person name="Liang C."/>
            <person name="Lipzen A."/>
            <person name="Lutzoni F."/>
            <person name="Magnuson J."/>
            <person name="Mondo S."/>
            <person name="Nolan M."/>
            <person name="Ohm R."/>
            <person name="Pangilinan J."/>
            <person name="Park H.-J.H."/>
            <person name="Ramirez L."/>
            <person name="Alfaro M."/>
            <person name="Sun H."/>
            <person name="Tritt A."/>
            <person name="Yoshinaga Y."/>
            <person name="Zwiers L.-H.L."/>
            <person name="Turgeon B.G."/>
            <person name="Goodwin S.B."/>
            <person name="Spatafora J.W."/>
            <person name="Crous P.W."/>
            <person name="Grigoriev I.V."/>
        </authorList>
    </citation>
    <scope>NUCLEOTIDE SEQUENCE [LARGE SCALE GENOMIC DNA]</scope>
    <source>
        <strain evidence="1 2">CBS 611.86</strain>
    </source>
</reference>
<organism evidence="1 2">
    <name type="scientific">Massariosphaeria phaeospora</name>
    <dbReference type="NCBI Taxonomy" id="100035"/>
    <lineage>
        <taxon>Eukaryota</taxon>
        <taxon>Fungi</taxon>
        <taxon>Dikarya</taxon>
        <taxon>Ascomycota</taxon>
        <taxon>Pezizomycotina</taxon>
        <taxon>Dothideomycetes</taxon>
        <taxon>Pleosporomycetidae</taxon>
        <taxon>Pleosporales</taxon>
        <taxon>Pleosporales incertae sedis</taxon>
        <taxon>Massariosphaeria</taxon>
    </lineage>
</organism>
<comment type="caution">
    <text evidence="1">The sequence shown here is derived from an EMBL/GenBank/DDBJ whole genome shotgun (WGS) entry which is preliminary data.</text>
</comment>
<dbReference type="InterPro" id="IPR022085">
    <property type="entry name" value="OpdG"/>
</dbReference>
<dbReference type="Proteomes" id="UP000481861">
    <property type="component" value="Unassembled WGS sequence"/>
</dbReference>
<proteinExistence type="predicted"/>